<organism evidence="1 2">
    <name type="scientific">Fulvivirga marina</name>
    <dbReference type="NCBI Taxonomy" id="2494733"/>
    <lineage>
        <taxon>Bacteria</taxon>
        <taxon>Pseudomonadati</taxon>
        <taxon>Bacteroidota</taxon>
        <taxon>Cytophagia</taxon>
        <taxon>Cytophagales</taxon>
        <taxon>Fulvivirgaceae</taxon>
        <taxon>Fulvivirga</taxon>
    </lineage>
</organism>
<keyword evidence="2" id="KW-1185">Reference proteome</keyword>
<evidence type="ECO:0000313" key="2">
    <source>
        <dbReference type="Proteomes" id="UP000614216"/>
    </source>
</evidence>
<dbReference type="Proteomes" id="UP000614216">
    <property type="component" value="Unassembled WGS sequence"/>
</dbReference>
<proteinExistence type="predicted"/>
<comment type="caution">
    <text evidence="1">The sequence shown here is derived from an EMBL/GenBank/DDBJ whole genome shotgun (WGS) entry which is preliminary data.</text>
</comment>
<dbReference type="AlphaFoldDB" id="A0A937KC95"/>
<sequence>MEQKYINNQQLREFVQQHELMNSHSIIQFNSIVSITTAKNKLTNEQMRIMVTYDGYDSYGQLTLLESDIDPYLFPTVFEAKWQNIKHVDNEYLEINGVHTQNQDIGKYIVKIIPLKRLEE</sequence>
<name>A0A937KC95_9BACT</name>
<gene>
    <name evidence="1" type="ORF">JMN32_01800</name>
</gene>
<dbReference type="RefSeq" id="WP_202854569.1">
    <property type="nucleotide sequence ID" value="NZ_JAEUGD010000004.1"/>
</dbReference>
<dbReference type="EMBL" id="JAEUGD010000004">
    <property type="protein sequence ID" value="MBL6445023.1"/>
    <property type="molecule type" value="Genomic_DNA"/>
</dbReference>
<reference evidence="1" key="1">
    <citation type="submission" date="2021-01" db="EMBL/GenBank/DDBJ databases">
        <title>Fulvivirga kasyanovii gen. nov., sp nov., a novel member of the phylum Bacteroidetes isolated from seawater in a mussel farm.</title>
        <authorList>
            <person name="Zhao L.-H."/>
            <person name="Wang Z.-J."/>
        </authorList>
    </citation>
    <scope>NUCLEOTIDE SEQUENCE</scope>
    <source>
        <strain evidence="1">29W222</strain>
    </source>
</reference>
<evidence type="ECO:0000313" key="1">
    <source>
        <dbReference type="EMBL" id="MBL6445023.1"/>
    </source>
</evidence>
<accession>A0A937KC95</accession>
<protein>
    <submittedName>
        <fullName evidence="1">Uncharacterized protein</fullName>
    </submittedName>
</protein>